<protein>
    <submittedName>
        <fullName evidence="2">Uncharacterized protein</fullName>
    </submittedName>
</protein>
<feature type="transmembrane region" description="Helical" evidence="1">
    <location>
        <begin position="68"/>
        <end position="87"/>
    </location>
</feature>
<gene>
    <name evidence="2" type="ordered locus">HBHAL_1457</name>
</gene>
<dbReference type="eggNOG" id="ENOG50336FX">
    <property type="taxonomic scope" value="Bacteria"/>
</dbReference>
<feature type="transmembrane region" description="Helical" evidence="1">
    <location>
        <begin position="6"/>
        <end position="23"/>
    </location>
</feature>
<name>I0JI61_HALH3</name>
<dbReference type="Proteomes" id="UP000007397">
    <property type="component" value="Chromosome"/>
</dbReference>
<accession>I0JI61</accession>
<keyword evidence="3" id="KW-1185">Reference proteome</keyword>
<dbReference type="KEGG" id="hhd:HBHAL_1457"/>
<keyword evidence="1" id="KW-0472">Membrane</keyword>
<keyword evidence="1" id="KW-1133">Transmembrane helix</keyword>
<evidence type="ECO:0000313" key="2">
    <source>
        <dbReference type="EMBL" id="CCG43829.1"/>
    </source>
</evidence>
<evidence type="ECO:0000313" key="3">
    <source>
        <dbReference type="Proteomes" id="UP000007397"/>
    </source>
</evidence>
<sequence>MVTMLLMIVLSFIIPWLTAGYVYKRAPKIFFTVAPFAALIALILNQLGIQTNLWTIHTSSNVGMLNTVFLDLGIFTISAVWFTYFMYYKEKQPAWIYPIFVLGMTGVEFTALSIHLLTYHEKWSIFYTFLMYLGGFITIHLIIRKLDKLEVYP</sequence>
<reference evidence="2 3" key="1">
    <citation type="journal article" date="2013" name="Environ. Microbiol.">
        <title>Chloride and organic osmolytes: a hybrid strategy to cope with elevated salinities by the moderately halophilic, chloride-dependent bacterium Halobacillus halophilus.</title>
        <authorList>
            <person name="Saum S.H."/>
            <person name="Pfeiffer F."/>
            <person name="Palm P."/>
            <person name="Rampp M."/>
            <person name="Schuster S.C."/>
            <person name="Muller V."/>
            <person name="Oesterhelt D."/>
        </authorList>
    </citation>
    <scope>NUCLEOTIDE SEQUENCE [LARGE SCALE GENOMIC DNA]</scope>
    <source>
        <strain evidence="3">ATCC 35676 / DSM 2266 / JCM 20832 / KCTC 3685 / LMG 17431 / NBRC 102448 / NCIMB 2269</strain>
    </source>
</reference>
<dbReference type="PATRIC" id="fig|866895.3.peg.457"/>
<feature type="transmembrane region" description="Helical" evidence="1">
    <location>
        <begin position="123"/>
        <end position="143"/>
    </location>
</feature>
<dbReference type="EMBL" id="HE717023">
    <property type="protein sequence ID" value="CCG43829.1"/>
    <property type="molecule type" value="Genomic_DNA"/>
</dbReference>
<dbReference type="AlphaFoldDB" id="I0JI61"/>
<proteinExistence type="predicted"/>
<organism evidence="2 3">
    <name type="scientific">Halobacillus halophilus (strain ATCC 35676 / DSM 2266 / JCM 20832 / KCTC 3685 / LMG 17431 / NBRC 102448 / NCIMB 2269)</name>
    <name type="common">Sporosarcina halophila</name>
    <dbReference type="NCBI Taxonomy" id="866895"/>
    <lineage>
        <taxon>Bacteria</taxon>
        <taxon>Bacillati</taxon>
        <taxon>Bacillota</taxon>
        <taxon>Bacilli</taxon>
        <taxon>Bacillales</taxon>
        <taxon>Bacillaceae</taxon>
        <taxon>Halobacillus</taxon>
    </lineage>
</organism>
<feature type="transmembrane region" description="Helical" evidence="1">
    <location>
        <begin position="94"/>
        <end position="117"/>
    </location>
</feature>
<keyword evidence="1" id="KW-0812">Transmembrane</keyword>
<feature type="transmembrane region" description="Helical" evidence="1">
    <location>
        <begin position="30"/>
        <end position="48"/>
    </location>
</feature>
<evidence type="ECO:0000256" key="1">
    <source>
        <dbReference type="SAM" id="Phobius"/>
    </source>
</evidence>
<dbReference type="HOGENOM" id="CLU_144078_0_0_9"/>